<dbReference type="RefSeq" id="WP_006417535.1">
    <property type="nucleotide sequence ID" value="NZ_AENN01000001.1"/>
</dbReference>
<dbReference type="Proteomes" id="UP000005990">
    <property type="component" value="Unassembled WGS sequence"/>
</dbReference>
<evidence type="ECO:0000259" key="1">
    <source>
        <dbReference type="Pfam" id="PF08864"/>
    </source>
</evidence>
<accession>E4KLV1</accession>
<dbReference type="InterPro" id="IPR011188">
    <property type="entry name" value="UPF0302"/>
</dbReference>
<dbReference type="eggNOG" id="COG5582">
    <property type="taxonomic scope" value="Bacteria"/>
</dbReference>
<dbReference type="PIRSF" id="PIRSF007165">
    <property type="entry name" value="UCP007165"/>
    <property type="match status" value="1"/>
</dbReference>
<reference evidence="2 3" key="1">
    <citation type="submission" date="2010-10" db="EMBL/GenBank/DDBJ databases">
        <authorList>
            <person name="Durkin A.S."/>
            <person name="Madupu R."/>
            <person name="Torralba M."/>
            <person name="Gillis M."/>
            <person name="Methe B."/>
            <person name="Sutton G."/>
            <person name="Nelson K.E."/>
        </authorList>
    </citation>
    <scope>NUCLEOTIDE SEQUENCE [LARGE SCALE GENOMIC DNA]</scope>
    <source>
        <strain evidence="2 3">ACS-139-V-Col8</strain>
    </source>
</reference>
<dbReference type="STRING" id="908337.HMPREF9257_0933"/>
<gene>
    <name evidence="2" type="ORF">HMPREF9257_0933</name>
</gene>
<dbReference type="OrthoDB" id="2155814at2"/>
<feature type="domain" description="UPF0302" evidence="1">
    <location>
        <begin position="7"/>
        <end position="102"/>
    </location>
</feature>
<name>E4KLV1_9LACT</name>
<protein>
    <recommendedName>
        <fullName evidence="1">UPF0302 domain-containing protein</fullName>
    </recommendedName>
</protein>
<evidence type="ECO:0000313" key="3">
    <source>
        <dbReference type="Proteomes" id="UP000005990"/>
    </source>
</evidence>
<dbReference type="Pfam" id="PF08864">
    <property type="entry name" value="UPF0302"/>
    <property type="match status" value="1"/>
</dbReference>
<dbReference type="InterPro" id="IPR014963">
    <property type="entry name" value="UPF0302_N"/>
</dbReference>
<comment type="caution">
    <text evidence="2">The sequence shown here is derived from an EMBL/GenBank/DDBJ whole genome shotgun (WGS) entry which is preliminary data.</text>
</comment>
<dbReference type="AlphaFoldDB" id="E4KLV1"/>
<sequence length="186" mass="22304">MSQNENKRAFIEWLMQHYRHANPSVNYLLKYIASQPNLLNRIEFSENCKYAPRGLYISYYRNSDQPFVYYKDQLSYTLSEQAFHDLRMSGRLDEPVYYIELNIPNLYQELMKFDVFEENPFTPQENNQAGLDEYLFEMSFQAKMTELQAGINRALEANNFEEVDYLLKQIEDLSKDRENQGWSHED</sequence>
<dbReference type="Gene3D" id="3.40.1530.30">
    <property type="entry name" value="Uncharacterised family UPF0302, N-terminal domain"/>
    <property type="match status" value="1"/>
</dbReference>
<evidence type="ECO:0000313" key="2">
    <source>
        <dbReference type="EMBL" id="EFR32052.1"/>
    </source>
</evidence>
<organism evidence="2 3">
    <name type="scientific">Eremococcus coleocola ACS-139-V-Col8</name>
    <dbReference type="NCBI Taxonomy" id="908337"/>
    <lineage>
        <taxon>Bacteria</taxon>
        <taxon>Bacillati</taxon>
        <taxon>Bacillota</taxon>
        <taxon>Bacilli</taxon>
        <taxon>Lactobacillales</taxon>
        <taxon>Aerococcaceae</taxon>
        <taxon>Eremococcus</taxon>
    </lineage>
</organism>
<proteinExistence type="predicted"/>
<keyword evidence="3" id="KW-1185">Reference proteome</keyword>
<dbReference type="EMBL" id="AENN01000001">
    <property type="protein sequence ID" value="EFR32052.1"/>
    <property type="molecule type" value="Genomic_DNA"/>
</dbReference>
<dbReference type="InterPro" id="IPR038091">
    <property type="entry name" value="UPF0302_N_sf"/>
</dbReference>